<feature type="compositionally biased region" description="Basic residues" evidence="1">
    <location>
        <begin position="293"/>
        <end position="303"/>
    </location>
</feature>
<reference evidence="3" key="1">
    <citation type="journal article" date="2018" name="Nat. Microbiol.">
        <title>Leveraging single-cell genomics to expand the fungal tree of life.</title>
        <authorList>
            <person name="Ahrendt S.R."/>
            <person name="Quandt C.A."/>
            <person name="Ciobanu D."/>
            <person name="Clum A."/>
            <person name="Salamov A."/>
            <person name="Andreopoulos B."/>
            <person name="Cheng J.F."/>
            <person name="Woyke T."/>
            <person name="Pelin A."/>
            <person name="Henrissat B."/>
            <person name="Reynolds N.K."/>
            <person name="Benny G.L."/>
            <person name="Smith M.E."/>
            <person name="James T.Y."/>
            <person name="Grigoriev I.V."/>
        </authorList>
    </citation>
    <scope>NUCLEOTIDE SEQUENCE [LARGE SCALE GENOMIC DNA]</scope>
</reference>
<keyword evidence="3" id="KW-1185">Reference proteome</keyword>
<accession>A0A4P9W9Y4</accession>
<feature type="compositionally biased region" description="Low complexity" evidence="1">
    <location>
        <begin position="255"/>
        <end position="274"/>
    </location>
</feature>
<name>A0A4P9W9Y4_9FUNG</name>
<evidence type="ECO:0000256" key="1">
    <source>
        <dbReference type="SAM" id="MobiDB-lite"/>
    </source>
</evidence>
<evidence type="ECO:0000313" key="2">
    <source>
        <dbReference type="EMBL" id="RKO89012.1"/>
    </source>
</evidence>
<proteinExistence type="predicted"/>
<organism evidence="2 3">
    <name type="scientific">Blyttiomyces helicus</name>
    <dbReference type="NCBI Taxonomy" id="388810"/>
    <lineage>
        <taxon>Eukaryota</taxon>
        <taxon>Fungi</taxon>
        <taxon>Fungi incertae sedis</taxon>
        <taxon>Chytridiomycota</taxon>
        <taxon>Chytridiomycota incertae sedis</taxon>
        <taxon>Chytridiomycetes</taxon>
        <taxon>Chytridiomycetes incertae sedis</taxon>
        <taxon>Blyttiomyces</taxon>
    </lineage>
</organism>
<evidence type="ECO:0000313" key="3">
    <source>
        <dbReference type="Proteomes" id="UP000269721"/>
    </source>
</evidence>
<sequence length="342" mass="36833">MRRVLQSNVELPLNRAYCDLATGIVVQTRGDLCAAACHLAIAESAGEADRRAAVMSEDGQEEQPADELLDDMLHGIRNTVERLPTLHPSAIPDEVFRCRKVATTIQTAECSNWHASADTFRAAYEGASPAFAQRSHCLLSFTKTFQDEYDVLSPPGAGDLAFMRGIFESDAKGSRKASGETVRRAIALAGSATEAECSVSALLGGIKEAFIGDLLDGYLCDLRYLLTTVAVPECTVPIDPSVPGDEEYKRHLPDISPTPASSAPSSSTPAPAITAKRRRATSSIVHAANASHTARRHARRRHGPVTVIVPTAGHIRRRRSRQGVDPKGCTGPHVPHSRDMRP</sequence>
<feature type="region of interest" description="Disordered" evidence="1">
    <location>
        <begin position="239"/>
        <end position="342"/>
    </location>
</feature>
<protein>
    <submittedName>
        <fullName evidence="2">Uncharacterized protein</fullName>
    </submittedName>
</protein>
<dbReference type="EMBL" id="KZ996344">
    <property type="protein sequence ID" value="RKO89012.1"/>
    <property type="molecule type" value="Genomic_DNA"/>
</dbReference>
<dbReference type="Proteomes" id="UP000269721">
    <property type="component" value="Unassembled WGS sequence"/>
</dbReference>
<dbReference type="AlphaFoldDB" id="A0A4P9W9Y4"/>
<gene>
    <name evidence="2" type="ORF">BDK51DRAFT_38227</name>
</gene>